<sequence>MGKSFGEALASYFAYQENLHSIALRIGAFDEVAQVGTDLTARDMSAYIATTPLI</sequence>
<name>A0A920CRX2_9BACL</name>
<evidence type="ECO:0000313" key="1">
    <source>
        <dbReference type="EMBL" id="GIO46843.1"/>
    </source>
</evidence>
<gene>
    <name evidence="1" type="ORF">J34TS1_16080</name>
</gene>
<accession>A0A920CRX2</accession>
<proteinExistence type="predicted"/>
<comment type="caution">
    <text evidence="1">The sequence shown here is derived from an EMBL/GenBank/DDBJ whole genome shotgun (WGS) entry which is preliminary data.</text>
</comment>
<protein>
    <submittedName>
        <fullName evidence="1">Uncharacterized protein</fullName>
    </submittedName>
</protein>
<dbReference type="AlphaFoldDB" id="A0A920CRX2"/>
<reference evidence="1 2" key="1">
    <citation type="submission" date="2021-03" db="EMBL/GenBank/DDBJ databases">
        <title>Antimicrobial resistance genes in bacteria isolated from Japanese honey, and their potential for conferring macrolide and lincosamide resistance in the American foulbrood pathogen Paenibacillus larvae.</title>
        <authorList>
            <person name="Okamoto M."/>
            <person name="Kumagai M."/>
            <person name="Kanamori H."/>
            <person name="Takamatsu D."/>
        </authorList>
    </citation>
    <scope>NUCLEOTIDE SEQUENCE [LARGE SCALE GENOMIC DNA]</scope>
    <source>
        <strain evidence="1 2">J34TS1</strain>
    </source>
</reference>
<dbReference type="Proteomes" id="UP000682811">
    <property type="component" value="Unassembled WGS sequence"/>
</dbReference>
<organism evidence="1 2">
    <name type="scientific">Paenibacillus azoreducens</name>
    <dbReference type="NCBI Taxonomy" id="116718"/>
    <lineage>
        <taxon>Bacteria</taxon>
        <taxon>Bacillati</taxon>
        <taxon>Bacillota</taxon>
        <taxon>Bacilli</taxon>
        <taxon>Bacillales</taxon>
        <taxon>Paenibacillaceae</taxon>
        <taxon>Paenibacillus</taxon>
    </lineage>
</organism>
<dbReference type="EMBL" id="BORT01000005">
    <property type="protein sequence ID" value="GIO46843.1"/>
    <property type="molecule type" value="Genomic_DNA"/>
</dbReference>
<keyword evidence="2" id="KW-1185">Reference proteome</keyword>
<evidence type="ECO:0000313" key="2">
    <source>
        <dbReference type="Proteomes" id="UP000682811"/>
    </source>
</evidence>